<dbReference type="EMBL" id="MGAL01000012">
    <property type="protein sequence ID" value="OGK48613.1"/>
    <property type="molecule type" value="Genomic_DNA"/>
</dbReference>
<dbReference type="STRING" id="1802061.A3A93_05335"/>
<sequence length="276" mass="32851">MKIKSDYFNSISKVITYYEFFGYAPSISETHKFLNCNIPKPKFLQLIKGFAKKKKIIVSNNRIAFSSKIIKRSLDQEFRANRLLKQAKPLLKLFSFIPTLRLIGISGSLSMNQLKKNDDFDLFVITKGRYIWMTRFAVLVLKKFLSYLMIYPAGRLCFNLFFSQPFLTVPKNKQNLYIGHEILQLKIITDKDKIYDDFLYSNKWIKKFFPNVHIITDKIKNNASFSERSIHTHGVELLARKIQIWWLKKTGYRYKEHLGQIWLFQEDFQDRIKKFL</sequence>
<name>A0A1F7IZ09_9BACT</name>
<proteinExistence type="predicted"/>
<gene>
    <name evidence="1" type="ORF">A3A93_05335</name>
</gene>
<accession>A0A1F7IZ09</accession>
<reference evidence="1 2" key="1">
    <citation type="journal article" date="2016" name="Nat. Commun.">
        <title>Thousands of microbial genomes shed light on interconnected biogeochemical processes in an aquifer system.</title>
        <authorList>
            <person name="Anantharaman K."/>
            <person name="Brown C.T."/>
            <person name="Hug L.A."/>
            <person name="Sharon I."/>
            <person name="Castelle C.J."/>
            <person name="Probst A.J."/>
            <person name="Thomas B.C."/>
            <person name="Singh A."/>
            <person name="Wilkins M.J."/>
            <person name="Karaoz U."/>
            <person name="Brodie E.L."/>
            <person name="Williams K.H."/>
            <person name="Hubbard S.S."/>
            <person name="Banfield J.F."/>
        </authorList>
    </citation>
    <scope>NUCLEOTIDE SEQUENCE [LARGE SCALE GENOMIC DNA]</scope>
</reference>
<evidence type="ECO:0008006" key="3">
    <source>
        <dbReference type="Google" id="ProtNLM"/>
    </source>
</evidence>
<evidence type="ECO:0000313" key="2">
    <source>
        <dbReference type="Proteomes" id="UP000177141"/>
    </source>
</evidence>
<evidence type="ECO:0000313" key="1">
    <source>
        <dbReference type="EMBL" id="OGK48613.1"/>
    </source>
</evidence>
<protein>
    <recommendedName>
        <fullName evidence="3">Polymerase nucleotidyl transferase domain-containing protein</fullName>
    </recommendedName>
</protein>
<dbReference type="AlphaFoldDB" id="A0A1F7IZ09"/>
<organism evidence="1 2">
    <name type="scientific">Candidatus Roizmanbacteria bacterium RIFCSPLOWO2_01_FULL_38_12</name>
    <dbReference type="NCBI Taxonomy" id="1802061"/>
    <lineage>
        <taxon>Bacteria</taxon>
        <taxon>Candidatus Roizmaniibacteriota</taxon>
    </lineage>
</organism>
<dbReference type="Proteomes" id="UP000177141">
    <property type="component" value="Unassembled WGS sequence"/>
</dbReference>
<comment type="caution">
    <text evidence="1">The sequence shown here is derived from an EMBL/GenBank/DDBJ whole genome shotgun (WGS) entry which is preliminary data.</text>
</comment>